<dbReference type="OrthoDB" id="9815894at2"/>
<dbReference type="AlphaFoldDB" id="A0A4P7C1Z2"/>
<dbReference type="InterPro" id="IPR026634">
    <property type="entry name" value="TPST-like"/>
</dbReference>
<keyword evidence="3" id="KW-1185">Reference proteome</keyword>
<reference evidence="2 3" key="1">
    <citation type="submission" date="2019-03" db="EMBL/GenBank/DDBJ databases">
        <title>The genome sequence of Nitrosococcus wardiae strain D1FHST reveals the archetypal metabolic capacity of ammonia-oxidizing Gammaproteobacteria.</title>
        <authorList>
            <person name="Wang L."/>
            <person name="Lim C.K."/>
            <person name="Hanson T.E."/>
            <person name="Dang H."/>
            <person name="Klotz M.G."/>
        </authorList>
    </citation>
    <scope>NUCLEOTIDE SEQUENCE [LARGE SCALE GENOMIC DNA]</scope>
    <source>
        <strain evidence="2 3">D1FHS</strain>
    </source>
</reference>
<evidence type="ECO:0000256" key="1">
    <source>
        <dbReference type="ARBA" id="ARBA00022679"/>
    </source>
</evidence>
<dbReference type="Gene3D" id="3.40.50.300">
    <property type="entry name" value="P-loop containing nucleotide triphosphate hydrolases"/>
    <property type="match status" value="1"/>
</dbReference>
<dbReference type="SUPFAM" id="SSF52540">
    <property type="entry name" value="P-loop containing nucleoside triphosphate hydrolases"/>
    <property type="match status" value="1"/>
</dbReference>
<evidence type="ECO:0000313" key="3">
    <source>
        <dbReference type="Proteomes" id="UP000294325"/>
    </source>
</evidence>
<gene>
    <name evidence="2" type="ORF">E3U44_17415</name>
</gene>
<sequence>MDWLGYLAHKRPGFWIRAGNFETSVLEDRIASTQVQAPIYISGLARSGSTILLEILARHPDCATHAYKDFPLVLTPYFWSWFLDRSRRVDEVKVERAHGDGITVTPDSPEAIEEPVWMAFFPELHNPLRSNVLNAHIEAPAFERFYRNHIRKILWLRHSTRYLAKGNYNVTRLEYLLKLFPDAHFVIPVREPAAHIASLMRQHQHFHALHCKNPRALRYMQRVGHYEFGLDRRPIHIGEDSQASAILQDWIEGREVEGFARLWSDVHLYIAQRLDATPALREAALIVRHEDLCAAPREQLRKLFAHCHLPINETTLEHAAARLRGGSAPSLADEDLAMIRRLTHEAAMYFGYDMAAADGLRQTG</sequence>
<accession>A0A4P7C1Z2</accession>
<dbReference type="EMBL" id="CP038033">
    <property type="protein sequence ID" value="QBQ56638.1"/>
    <property type="molecule type" value="Genomic_DNA"/>
</dbReference>
<dbReference type="KEGG" id="nwr:E3U44_17415"/>
<protein>
    <submittedName>
        <fullName evidence="2">Sulfotransferase</fullName>
    </submittedName>
</protein>
<dbReference type="PANTHER" id="PTHR12788:SF10">
    <property type="entry name" value="PROTEIN-TYROSINE SULFOTRANSFERASE"/>
    <property type="match status" value="1"/>
</dbReference>
<dbReference type="Proteomes" id="UP000294325">
    <property type="component" value="Chromosome"/>
</dbReference>
<dbReference type="InterPro" id="IPR027417">
    <property type="entry name" value="P-loop_NTPase"/>
</dbReference>
<dbReference type="Pfam" id="PF13469">
    <property type="entry name" value="Sulfotransfer_3"/>
    <property type="match status" value="1"/>
</dbReference>
<proteinExistence type="predicted"/>
<dbReference type="GO" id="GO:0008476">
    <property type="term" value="F:protein-tyrosine sulfotransferase activity"/>
    <property type="evidence" value="ECO:0007669"/>
    <property type="project" value="InterPro"/>
</dbReference>
<keyword evidence="1 2" id="KW-0808">Transferase</keyword>
<dbReference type="PANTHER" id="PTHR12788">
    <property type="entry name" value="PROTEIN-TYROSINE SULFOTRANSFERASE 2"/>
    <property type="match status" value="1"/>
</dbReference>
<evidence type="ECO:0000313" key="2">
    <source>
        <dbReference type="EMBL" id="QBQ56638.1"/>
    </source>
</evidence>
<organism evidence="2 3">
    <name type="scientific">Nitrosococcus wardiae</name>
    <dbReference type="NCBI Taxonomy" id="1814290"/>
    <lineage>
        <taxon>Bacteria</taxon>
        <taxon>Pseudomonadati</taxon>
        <taxon>Pseudomonadota</taxon>
        <taxon>Gammaproteobacteria</taxon>
        <taxon>Chromatiales</taxon>
        <taxon>Chromatiaceae</taxon>
        <taxon>Nitrosococcus</taxon>
    </lineage>
</organism>
<name>A0A4P7C1Z2_9GAMM</name>